<keyword evidence="4" id="KW-0378">Hydrolase</keyword>
<name>A0A0N4V870_ENTVE</name>
<keyword evidence="2" id="KW-0645">Protease</keyword>
<dbReference type="AlphaFoldDB" id="A0A0N4V870"/>
<dbReference type="Proteomes" id="UP000274131">
    <property type="component" value="Unassembled WGS sequence"/>
</dbReference>
<dbReference type="Pfam" id="PF05577">
    <property type="entry name" value="Peptidase_S28"/>
    <property type="match status" value="3"/>
</dbReference>
<dbReference type="GO" id="GO:0006508">
    <property type="term" value="P:proteolysis"/>
    <property type="evidence" value="ECO:0007669"/>
    <property type="project" value="UniProtKB-KW"/>
</dbReference>
<evidence type="ECO:0000256" key="1">
    <source>
        <dbReference type="ARBA" id="ARBA00011079"/>
    </source>
</evidence>
<dbReference type="PANTHER" id="PTHR11010:SF117">
    <property type="entry name" value="SERINE PROTEASE 16"/>
    <property type="match status" value="1"/>
</dbReference>
<sequence length="742" mass="84604">NTAKTSTVTEPTYYVNDKYYVKGGPVFLILGGESFGLESWSVAENHSYVQWAKSQNASIIALEHRFYGQSRPFHITEQTNENLVYLSSRQAVEDAASLITSLNREVYSGTTKWVAFGASYGGTLALWLYQKHPELVSGAIFSSSFSSVKADFHAYLYDLGICLFVDAYRHDHGDNCTTVLIDSFKTMSNLMYTTEGRKTLSDLFGTSPRLDRENVPLKYSEIQLFFATILASFQAAVQYKDVNVEPYSSKMMKPLDVCKLITTAGEDSVKTIAQFHKSITQLYTGKGYSELNVDYSGFVGYLNGTTYNDLEAGKIRVKRFLVQKFRCQRENLFMLSKKFSLIMFHALECIVSFYDLDRLPPPKVTKYCECLQTNQIIVNRRAAARSWLWQQCSEFGLFTTTDDGDTPFVSVLPSNFYINLCIDVFGSKFDVLGIKKTVNETNQYYGDISSQKTAQIYGYGGTTYDLWESCEPLTTLKMHLCAETGHVADLYPSWENETACLDEVRGRIDQSITAMVQGKPVPTPFYVARDASTIRKPKTLKHAIHKRSQSLTKESISNTDQRQTSAPFFLMGRPTRTGFNSPPKIVQQKADSPDIIRGNFSQKQTHFNLNNEEYFNQSYWYNQKYYKPGGLIFLFIAGESPASERWLTDEVQIMRSARKFNASLYMLEHRYYGSSWPTEDLDTLYLKYYLNAEEALGDIAYFIETMNKEHNYKNPKWVTFGGSYAGEENIFTCYSSVDCFEQ</sequence>
<evidence type="ECO:0000256" key="2">
    <source>
        <dbReference type="ARBA" id="ARBA00022670"/>
    </source>
</evidence>
<accession>A0A0N4V870</accession>
<evidence type="ECO:0000313" key="7">
    <source>
        <dbReference type="Proteomes" id="UP000274131"/>
    </source>
</evidence>
<dbReference type="InterPro" id="IPR008758">
    <property type="entry name" value="Peptidase_S28"/>
</dbReference>
<dbReference type="SUPFAM" id="SSF53474">
    <property type="entry name" value="alpha/beta-Hydrolases"/>
    <property type="match status" value="2"/>
</dbReference>
<dbReference type="OrthoDB" id="1735038at2759"/>
<dbReference type="GO" id="GO:0008239">
    <property type="term" value="F:dipeptidyl-peptidase activity"/>
    <property type="evidence" value="ECO:0007669"/>
    <property type="project" value="TreeGrafter"/>
</dbReference>
<reference evidence="8" key="1">
    <citation type="submission" date="2017-02" db="UniProtKB">
        <authorList>
            <consortium name="WormBaseParasite"/>
        </authorList>
    </citation>
    <scope>IDENTIFICATION</scope>
</reference>
<dbReference type="Gene3D" id="3.40.50.1820">
    <property type="entry name" value="alpha/beta hydrolase"/>
    <property type="match status" value="3"/>
</dbReference>
<protein>
    <submittedName>
        <fullName evidence="8">Serine protease K12H4.7</fullName>
    </submittedName>
</protein>
<dbReference type="WBParaSite" id="EVEC_0000653701-mRNA-1">
    <property type="protein sequence ID" value="EVEC_0000653701-mRNA-1"/>
    <property type="gene ID" value="EVEC_0000653701"/>
</dbReference>
<evidence type="ECO:0000313" key="8">
    <source>
        <dbReference type="WBParaSite" id="EVEC_0000653701-mRNA-1"/>
    </source>
</evidence>
<evidence type="ECO:0000313" key="6">
    <source>
        <dbReference type="EMBL" id="VDD91360.1"/>
    </source>
</evidence>
<keyword evidence="5" id="KW-0325">Glycoprotein</keyword>
<evidence type="ECO:0000256" key="3">
    <source>
        <dbReference type="ARBA" id="ARBA00022729"/>
    </source>
</evidence>
<organism evidence="8">
    <name type="scientific">Enterobius vermicularis</name>
    <name type="common">Human pinworm</name>
    <dbReference type="NCBI Taxonomy" id="51028"/>
    <lineage>
        <taxon>Eukaryota</taxon>
        <taxon>Metazoa</taxon>
        <taxon>Ecdysozoa</taxon>
        <taxon>Nematoda</taxon>
        <taxon>Chromadorea</taxon>
        <taxon>Rhabditida</taxon>
        <taxon>Spirurina</taxon>
        <taxon>Oxyuridomorpha</taxon>
        <taxon>Oxyuroidea</taxon>
        <taxon>Oxyuridae</taxon>
        <taxon>Enterobius</taxon>
    </lineage>
</organism>
<dbReference type="EMBL" id="UXUI01008382">
    <property type="protein sequence ID" value="VDD91360.1"/>
    <property type="molecule type" value="Genomic_DNA"/>
</dbReference>
<proteinExistence type="inferred from homology"/>
<gene>
    <name evidence="6" type="ORF">EVEC_LOCUS6111</name>
</gene>
<evidence type="ECO:0000256" key="4">
    <source>
        <dbReference type="ARBA" id="ARBA00022801"/>
    </source>
</evidence>
<comment type="similarity">
    <text evidence="1">Belongs to the peptidase S28 family.</text>
</comment>
<evidence type="ECO:0000256" key="5">
    <source>
        <dbReference type="ARBA" id="ARBA00023180"/>
    </source>
</evidence>
<keyword evidence="3" id="KW-0732">Signal</keyword>
<dbReference type="PANTHER" id="PTHR11010">
    <property type="entry name" value="PROTEASE S28 PRO-X CARBOXYPEPTIDASE-RELATED"/>
    <property type="match status" value="1"/>
</dbReference>
<reference evidence="6 7" key="2">
    <citation type="submission" date="2018-10" db="EMBL/GenBank/DDBJ databases">
        <authorList>
            <consortium name="Pathogen Informatics"/>
        </authorList>
    </citation>
    <scope>NUCLEOTIDE SEQUENCE [LARGE SCALE GENOMIC DNA]</scope>
</reference>
<dbReference type="InterPro" id="IPR029058">
    <property type="entry name" value="AB_hydrolase_fold"/>
</dbReference>
<dbReference type="GO" id="GO:0070008">
    <property type="term" value="F:serine-type exopeptidase activity"/>
    <property type="evidence" value="ECO:0007669"/>
    <property type="project" value="InterPro"/>
</dbReference>
<keyword evidence="7" id="KW-1185">Reference proteome</keyword>